<name>A0A087A765_9BIFI</name>
<dbReference type="AlphaFoldDB" id="A0A087A765"/>
<reference evidence="2 3" key="1">
    <citation type="submission" date="2014-03" db="EMBL/GenBank/DDBJ databases">
        <title>Genomics of Bifidobacteria.</title>
        <authorList>
            <person name="Ventura M."/>
            <person name="Milani C."/>
            <person name="Lugli G.A."/>
        </authorList>
    </citation>
    <scope>NUCLEOTIDE SEQUENCE [LARGE SCALE GENOMIC DNA]</scope>
    <source>
        <strain evidence="2 3">DSM 23973</strain>
    </source>
</reference>
<protein>
    <submittedName>
        <fullName evidence="2">Putative lipoprotein</fullName>
    </submittedName>
</protein>
<proteinExistence type="predicted"/>
<comment type="caution">
    <text evidence="2">The sequence shown here is derived from an EMBL/GenBank/DDBJ whole genome shotgun (WGS) entry which is preliminary data.</text>
</comment>
<dbReference type="eggNOG" id="ENOG502ZHWS">
    <property type="taxonomic scope" value="Bacteria"/>
</dbReference>
<feature type="chain" id="PRO_5039493402" evidence="1">
    <location>
        <begin position="32"/>
        <end position="232"/>
    </location>
</feature>
<organism evidence="2 3">
    <name type="scientific">Bifidobacterium callitrichos DSM 23973</name>
    <dbReference type="NCBI Taxonomy" id="1437609"/>
    <lineage>
        <taxon>Bacteria</taxon>
        <taxon>Bacillati</taxon>
        <taxon>Actinomycetota</taxon>
        <taxon>Actinomycetes</taxon>
        <taxon>Bifidobacteriales</taxon>
        <taxon>Bifidobacteriaceae</taxon>
        <taxon>Bifidobacterium</taxon>
    </lineage>
</organism>
<keyword evidence="2" id="KW-0449">Lipoprotein</keyword>
<gene>
    <name evidence="2" type="ORF">BCAL_0873</name>
</gene>
<keyword evidence="1" id="KW-0732">Signal</keyword>
<evidence type="ECO:0000256" key="1">
    <source>
        <dbReference type="SAM" id="SignalP"/>
    </source>
</evidence>
<evidence type="ECO:0000313" key="3">
    <source>
        <dbReference type="Proteomes" id="UP000029072"/>
    </source>
</evidence>
<sequence>MARYHLSSRLRRTTIVACATLIVIMTLASCASNPLASGGGGGNGGTGSNSEPTFTGAHAEDYSWAYDRAKRDGSEFAVQALSDGKLAEAEVQEAADRYVSCMTDKGYTATMSIDGTSTIYHPDQTTDQAWADRMHRDTDTCEKESGIDYLAGLLLMDKTNPDGKNDISMIIDCMRRHDVVDNSMTDAQIEAELNATSPDTYFSRIPLDMADPNYDANKAKWSQECRVNPREL</sequence>
<feature type="signal peptide" evidence="1">
    <location>
        <begin position="1"/>
        <end position="31"/>
    </location>
</feature>
<accession>A0A087A765</accession>
<evidence type="ECO:0000313" key="2">
    <source>
        <dbReference type="EMBL" id="KFI54615.1"/>
    </source>
</evidence>
<dbReference type="PROSITE" id="PS51257">
    <property type="entry name" value="PROKAR_LIPOPROTEIN"/>
    <property type="match status" value="1"/>
</dbReference>
<dbReference type="EMBL" id="JGYS01000007">
    <property type="protein sequence ID" value="KFI54615.1"/>
    <property type="molecule type" value="Genomic_DNA"/>
</dbReference>
<dbReference type="Proteomes" id="UP000029072">
    <property type="component" value="Unassembled WGS sequence"/>
</dbReference>
<dbReference type="OrthoDB" id="3230981at2"/>
<dbReference type="RefSeq" id="WP_043166934.1">
    <property type="nucleotide sequence ID" value="NZ_JDUV01000018.1"/>
</dbReference>